<dbReference type="InterPro" id="IPR036388">
    <property type="entry name" value="WH-like_DNA-bd_sf"/>
</dbReference>
<evidence type="ECO:0000259" key="6">
    <source>
        <dbReference type="Pfam" id="PF04542"/>
    </source>
</evidence>
<dbReference type="InterPro" id="IPR013324">
    <property type="entry name" value="RNA_pol_sigma_r3/r4-like"/>
</dbReference>
<dbReference type="PANTHER" id="PTHR43133">
    <property type="entry name" value="RNA POLYMERASE ECF-TYPE SIGMA FACTO"/>
    <property type="match status" value="1"/>
</dbReference>
<dbReference type="PANTHER" id="PTHR43133:SF50">
    <property type="entry name" value="ECF RNA POLYMERASE SIGMA FACTOR SIGM"/>
    <property type="match status" value="1"/>
</dbReference>
<dbReference type="CDD" id="cd06171">
    <property type="entry name" value="Sigma70_r4"/>
    <property type="match status" value="1"/>
</dbReference>
<evidence type="ECO:0000256" key="5">
    <source>
        <dbReference type="ARBA" id="ARBA00023163"/>
    </source>
</evidence>
<reference evidence="8 11" key="2">
    <citation type="submission" date="2021-01" db="EMBL/GenBank/DDBJ databases">
        <title>Whole genome shotgun sequence of Actinoplanes lobatus NBRC 12513.</title>
        <authorList>
            <person name="Komaki H."/>
            <person name="Tamura T."/>
        </authorList>
    </citation>
    <scope>NUCLEOTIDE SEQUENCE [LARGE SCALE GENOMIC DNA]</scope>
    <source>
        <strain evidence="8 11">NBRC 12513</strain>
    </source>
</reference>
<organism evidence="9 10">
    <name type="scientific">Actinoplanes lobatus</name>
    <dbReference type="NCBI Taxonomy" id="113568"/>
    <lineage>
        <taxon>Bacteria</taxon>
        <taxon>Bacillati</taxon>
        <taxon>Actinomycetota</taxon>
        <taxon>Actinomycetes</taxon>
        <taxon>Micromonosporales</taxon>
        <taxon>Micromonosporaceae</taxon>
        <taxon>Actinoplanes</taxon>
    </lineage>
</organism>
<dbReference type="AlphaFoldDB" id="A0A7W7MJW7"/>
<feature type="domain" description="RNA polymerase sigma-70 region 2" evidence="6">
    <location>
        <begin position="40"/>
        <end position="100"/>
    </location>
</feature>
<evidence type="ECO:0000256" key="3">
    <source>
        <dbReference type="ARBA" id="ARBA00023082"/>
    </source>
</evidence>
<dbReference type="Pfam" id="PF04542">
    <property type="entry name" value="Sigma70_r2"/>
    <property type="match status" value="1"/>
</dbReference>
<name>A0A7W7MJW7_9ACTN</name>
<dbReference type="GO" id="GO:0003677">
    <property type="term" value="F:DNA binding"/>
    <property type="evidence" value="ECO:0007669"/>
    <property type="project" value="UniProtKB-KW"/>
</dbReference>
<dbReference type="GO" id="GO:0006352">
    <property type="term" value="P:DNA-templated transcription initiation"/>
    <property type="evidence" value="ECO:0007669"/>
    <property type="project" value="InterPro"/>
</dbReference>
<dbReference type="Gene3D" id="1.10.10.10">
    <property type="entry name" value="Winged helix-like DNA-binding domain superfamily/Winged helix DNA-binding domain"/>
    <property type="match status" value="1"/>
</dbReference>
<evidence type="ECO:0000313" key="8">
    <source>
        <dbReference type="EMBL" id="GIE39626.1"/>
    </source>
</evidence>
<protein>
    <submittedName>
        <fullName evidence="9">RNA polymerase sigma factor (Sigma-70 family)</fullName>
    </submittedName>
    <submittedName>
        <fullName evidence="8">RNA polymerase sigma24 factor</fullName>
    </submittedName>
</protein>
<keyword evidence="4" id="KW-0238">DNA-binding</keyword>
<dbReference type="RefSeq" id="WP_229807249.1">
    <property type="nucleotide sequence ID" value="NZ_BOMP01000034.1"/>
</dbReference>
<comment type="similarity">
    <text evidence="1">Belongs to the sigma-70 factor family. ECF subfamily.</text>
</comment>
<dbReference type="Pfam" id="PF08281">
    <property type="entry name" value="Sigma70_r4_2"/>
    <property type="match status" value="1"/>
</dbReference>
<dbReference type="GO" id="GO:0016987">
    <property type="term" value="F:sigma factor activity"/>
    <property type="evidence" value="ECO:0007669"/>
    <property type="project" value="UniProtKB-KW"/>
</dbReference>
<evidence type="ECO:0000313" key="10">
    <source>
        <dbReference type="Proteomes" id="UP000590511"/>
    </source>
</evidence>
<dbReference type="InterPro" id="IPR013325">
    <property type="entry name" value="RNA_pol_sigma_r2"/>
</dbReference>
<feature type="domain" description="RNA polymerase sigma factor 70 region 4 type 2" evidence="7">
    <location>
        <begin position="123"/>
        <end position="173"/>
    </location>
</feature>
<dbReference type="SUPFAM" id="SSF88659">
    <property type="entry name" value="Sigma3 and sigma4 domains of RNA polymerase sigma factors"/>
    <property type="match status" value="1"/>
</dbReference>
<dbReference type="Proteomes" id="UP000631312">
    <property type="component" value="Unassembled WGS sequence"/>
</dbReference>
<evidence type="ECO:0000259" key="7">
    <source>
        <dbReference type="Pfam" id="PF08281"/>
    </source>
</evidence>
<evidence type="ECO:0000313" key="9">
    <source>
        <dbReference type="EMBL" id="MBB4753019.1"/>
    </source>
</evidence>
<dbReference type="InterPro" id="IPR039425">
    <property type="entry name" value="RNA_pol_sigma-70-like"/>
</dbReference>
<keyword evidence="5" id="KW-0804">Transcription</keyword>
<dbReference type="EMBL" id="BOMP01000034">
    <property type="protein sequence ID" value="GIE39626.1"/>
    <property type="molecule type" value="Genomic_DNA"/>
</dbReference>
<dbReference type="NCBIfam" id="TIGR02937">
    <property type="entry name" value="sigma70-ECF"/>
    <property type="match status" value="1"/>
</dbReference>
<keyword evidence="2" id="KW-0805">Transcription regulation</keyword>
<evidence type="ECO:0000256" key="4">
    <source>
        <dbReference type="ARBA" id="ARBA00023125"/>
    </source>
</evidence>
<comment type="caution">
    <text evidence="9">The sequence shown here is derived from an EMBL/GenBank/DDBJ whole genome shotgun (WGS) entry which is preliminary data.</text>
</comment>
<evidence type="ECO:0000256" key="1">
    <source>
        <dbReference type="ARBA" id="ARBA00010641"/>
    </source>
</evidence>
<accession>A0A7W7MJW7</accession>
<keyword evidence="11" id="KW-1185">Reference proteome</keyword>
<dbReference type="Proteomes" id="UP000590511">
    <property type="component" value="Unassembled WGS sequence"/>
</dbReference>
<sequence length="186" mass="21334">MPWWLQRGDIAVMLDTLDPPVSGIHLRVDFAGFAHASTARLHSSAFQLCRDWHLAQDLTQTTLTKLFLSWDRAVDSDNLIAYAQRVLLRVYLDHRRRRSSTEAVPGELREPAYSMSPELRLTMLDALARLPARDRAIVMLRYFADHSVEQVAQELGVPVTVVKSQTRRSLIKLRQMLVNDRPVLFT</sequence>
<dbReference type="EMBL" id="JACHNC010000001">
    <property type="protein sequence ID" value="MBB4753019.1"/>
    <property type="molecule type" value="Genomic_DNA"/>
</dbReference>
<reference evidence="9 10" key="1">
    <citation type="submission" date="2020-08" db="EMBL/GenBank/DDBJ databases">
        <title>Sequencing the genomes of 1000 actinobacteria strains.</title>
        <authorList>
            <person name="Klenk H.-P."/>
        </authorList>
    </citation>
    <scope>NUCLEOTIDE SEQUENCE [LARGE SCALE GENOMIC DNA]</scope>
    <source>
        <strain evidence="9 10">DSM 43150</strain>
    </source>
</reference>
<gene>
    <name evidence="8" type="ORF">Alo02nite_25240</name>
    <name evidence="9" type="ORF">BJ964_007180</name>
</gene>
<evidence type="ECO:0000313" key="11">
    <source>
        <dbReference type="Proteomes" id="UP000631312"/>
    </source>
</evidence>
<dbReference type="InterPro" id="IPR013249">
    <property type="entry name" value="RNA_pol_sigma70_r4_t2"/>
</dbReference>
<dbReference type="Gene3D" id="1.10.1740.10">
    <property type="match status" value="1"/>
</dbReference>
<keyword evidence="3" id="KW-0731">Sigma factor</keyword>
<dbReference type="SUPFAM" id="SSF88946">
    <property type="entry name" value="Sigma2 domain of RNA polymerase sigma factors"/>
    <property type="match status" value="1"/>
</dbReference>
<dbReference type="InterPro" id="IPR014284">
    <property type="entry name" value="RNA_pol_sigma-70_dom"/>
</dbReference>
<evidence type="ECO:0000256" key="2">
    <source>
        <dbReference type="ARBA" id="ARBA00023015"/>
    </source>
</evidence>
<dbReference type="InterPro" id="IPR007627">
    <property type="entry name" value="RNA_pol_sigma70_r2"/>
</dbReference>
<proteinExistence type="inferred from homology"/>